<keyword evidence="3" id="KW-1185">Reference proteome</keyword>
<protein>
    <submittedName>
        <fullName evidence="2">Lipopolysaccharide kinase InaA family protein</fullName>
    </submittedName>
</protein>
<comment type="caution">
    <text evidence="2">The sequence shown here is derived from an EMBL/GenBank/DDBJ whole genome shotgun (WGS) entry which is preliminary data.</text>
</comment>
<dbReference type="Proteomes" id="UP001139462">
    <property type="component" value="Unassembled WGS sequence"/>
</dbReference>
<dbReference type="Pfam" id="PF06293">
    <property type="entry name" value="Kdo"/>
    <property type="match status" value="1"/>
</dbReference>
<dbReference type="GO" id="GO:0016301">
    <property type="term" value="F:kinase activity"/>
    <property type="evidence" value="ECO:0007669"/>
    <property type="project" value="UniProtKB-KW"/>
</dbReference>
<name>A0A9X1U3Z5_9FLAO</name>
<dbReference type="RefSeq" id="WP_237608490.1">
    <property type="nucleotide sequence ID" value="NZ_JAIRBB010000007.1"/>
</dbReference>
<dbReference type="SUPFAM" id="SSF56112">
    <property type="entry name" value="Protein kinase-like (PK-like)"/>
    <property type="match status" value="1"/>
</dbReference>
<dbReference type="EMBL" id="JAIRBB010000007">
    <property type="protein sequence ID" value="MCG2431384.1"/>
    <property type="molecule type" value="Genomic_DNA"/>
</dbReference>
<feature type="compositionally biased region" description="Basic residues" evidence="1">
    <location>
        <begin position="238"/>
        <end position="254"/>
    </location>
</feature>
<accession>A0A9X1U3Z5</accession>
<evidence type="ECO:0000313" key="2">
    <source>
        <dbReference type="EMBL" id="MCG2431384.1"/>
    </source>
</evidence>
<gene>
    <name evidence="2" type="ORF">K8344_09655</name>
</gene>
<keyword evidence="2" id="KW-0808">Transferase</keyword>
<keyword evidence="2" id="KW-0418">Kinase</keyword>
<dbReference type="InterPro" id="IPR011009">
    <property type="entry name" value="Kinase-like_dom_sf"/>
</dbReference>
<sequence length="254" mass="30587">MRENFVINPKYSHLQPALKDALYQFEKVGEYVTKGERNVIKKIELNGVVFNIKSFKTPNFFQSIIYQYFRKSKAKRSFEYASKLANFGIGTPTPVAYIEFFSLGLKQSYYISEHLDYDFDFRVLIHKPKFENREEILRQFTQFTFKLHENGVNFLDHSPGNTLITDVGNNQYEFYLIDLNRMRFEPMSFEKRMNNFRRLWPSKTMVKIMAEEYAKLYNKSTSETYETMLKYSRDFQKKKNSKKLRKRKRQRSRA</sequence>
<evidence type="ECO:0000313" key="3">
    <source>
        <dbReference type="Proteomes" id="UP001139462"/>
    </source>
</evidence>
<feature type="region of interest" description="Disordered" evidence="1">
    <location>
        <begin position="234"/>
        <end position="254"/>
    </location>
</feature>
<proteinExistence type="predicted"/>
<dbReference type="Gene3D" id="1.10.510.10">
    <property type="entry name" value="Transferase(Phosphotransferase) domain 1"/>
    <property type="match status" value="1"/>
</dbReference>
<reference evidence="2" key="1">
    <citation type="submission" date="2021-09" db="EMBL/GenBank/DDBJ databases">
        <title>Genome of Aequorivita sp. strain F64183.</title>
        <authorList>
            <person name="Wang Y."/>
        </authorList>
    </citation>
    <scope>NUCLEOTIDE SEQUENCE</scope>
    <source>
        <strain evidence="2">F64183</strain>
    </source>
</reference>
<organism evidence="2 3">
    <name type="scientific">Aequorivita xiaoshiensis</name>
    <dbReference type="NCBI Taxonomy" id="2874476"/>
    <lineage>
        <taxon>Bacteria</taxon>
        <taxon>Pseudomonadati</taxon>
        <taxon>Bacteroidota</taxon>
        <taxon>Flavobacteriia</taxon>
        <taxon>Flavobacteriales</taxon>
        <taxon>Flavobacteriaceae</taxon>
        <taxon>Aequorivita</taxon>
    </lineage>
</organism>
<dbReference type="AlphaFoldDB" id="A0A9X1U3Z5"/>
<evidence type="ECO:0000256" key="1">
    <source>
        <dbReference type="SAM" id="MobiDB-lite"/>
    </source>
</evidence>